<dbReference type="EMBL" id="CP089977">
    <property type="protein sequence ID" value="UXZ04172.1"/>
    <property type="molecule type" value="Genomic_DNA"/>
</dbReference>
<dbReference type="SUPFAM" id="SSF52091">
    <property type="entry name" value="SpoIIaa-like"/>
    <property type="match status" value="1"/>
</dbReference>
<protein>
    <submittedName>
        <fullName evidence="7">STAS domain-containing protein</fullName>
    </submittedName>
</protein>
<evidence type="ECO:0000313" key="8">
    <source>
        <dbReference type="Proteomes" id="UP001063782"/>
    </source>
</evidence>
<feature type="transmembrane region" description="Helical" evidence="5">
    <location>
        <begin position="363"/>
        <end position="380"/>
    </location>
</feature>
<keyword evidence="2 5" id="KW-0812">Transmembrane</keyword>
<proteinExistence type="predicted"/>
<comment type="subcellular location">
    <subcellularLocation>
        <location evidence="1">Membrane</location>
        <topology evidence="1">Multi-pass membrane protein</topology>
    </subcellularLocation>
</comment>
<evidence type="ECO:0000256" key="2">
    <source>
        <dbReference type="ARBA" id="ARBA00022692"/>
    </source>
</evidence>
<feature type="transmembrane region" description="Helical" evidence="5">
    <location>
        <begin position="99"/>
        <end position="120"/>
    </location>
</feature>
<dbReference type="Proteomes" id="UP001063782">
    <property type="component" value="Chromosome"/>
</dbReference>
<keyword evidence="4 5" id="KW-0472">Membrane</keyword>
<feature type="transmembrane region" description="Helical" evidence="5">
    <location>
        <begin position="132"/>
        <end position="156"/>
    </location>
</feature>
<dbReference type="PROSITE" id="PS50801">
    <property type="entry name" value="STAS"/>
    <property type="match status" value="1"/>
</dbReference>
<gene>
    <name evidence="7" type="ORF">LU297_06020</name>
</gene>
<evidence type="ECO:0000256" key="5">
    <source>
        <dbReference type="SAM" id="Phobius"/>
    </source>
</evidence>
<feature type="transmembrane region" description="Helical" evidence="5">
    <location>
        <begin position="214"/>
        <end position="234"/>
    </location>
</feature>
<accession>A0ABY6F2D8</accession>
<dbReference type="Pfam" id="PF00916">
    <property type="entry name" value="Sulfate_transp"/>
    <property type="match status" value="1"/>
</dbReference>
<dbReference type="Pfam" id="PF01740">
    <property type="entry name" value="STAS"/>
    <property type="match status" value="1"/>
</dbReference>
<dbReference type="InterPro" id="IPR001902">
    <property type="entry name" value="SLC26A/SulP_fam"/>
</dbReference>
<feature type="domain" description="STAS" evidence="6">
    <location>
        <begin position="451"/>
        <end position="563"/>
    </location>
</feature>
<dbReference type="InterPro" id="IPR002645">
    <property type="entry name" value="STAS_dom"/>
</dbReference>
<dbReference type="CDD" id="cd07042">
    <property type="entry name" value="STAS_SulP_like_sulfate_transporter"/>
    <property type="match status" value="1"/>
</dbReference>
<evidence type="ECO:0000256" key="1">
    <source>
        <dbReference type="ARBA" id="ARBA00004141"/>
    </source>
</evidence>
<evidence type="ECO:0000256" key="4">
    <source>
        <dbReference type="ARBA" id="ARBA00023136"/>
    </source>
</evidence>
<sequence>MKLQNLIPNWILQFVEKPSRIYAELTAGLMMAVLVIPQSLGYATLAGLPPIMGLYASITPVLVYAWLGASSIASVGPVAVTAIMTASALSHYSLGSPQYIQLAITLAFMVGVILSLASMLRLGWIMQFVSRGVAAGFVSGAAILIILSQIKYILGISLNSDSLILASQGLYAQAKFIHLPTTILGMITLIILLISRYGESIVWGSWLPKKSAGFAGRLFVIILVMFSIWLAHHWQFDDMGIRLLQALPTGFPSASLPTISVDIIVQLLPSALLIALVAFISSSTIAGQHARLRGEDYQPNKDLLGLGLANLTSGLYGGFAVSGGISRTSLNLSVGSNSPLSSIVCAIGIWAILMFFGRQLEGLPYAVLAAVIITSVISMVDKKTFKQAWQHDRADAICFIITFVTAITFGLNAGLVSGILTSFAMMVYRTHQVHIATVGRIDDSEHYRNVKRHSVTTFDGIMLLRIDESLYFGNCQTVHSQLSVHAQDAQIHHLVLIMTAVNHIDLSAQEMLLELNKECLKYQKQLHFAEIKGPVMDKLVGGQLLAQLSGQVFLSTNQAVCKLTNPDADCDE</sequence>
<dbReference type="RefSeq" id="WP_263075654.1">
    <property type="nucleotide sequence ID" value="NZ_CP089977.1"/>
</dbReference>
<feature type="transmembrane region" description="Helical" evidence="5">
    <location>
        <begin position="263"/>
        <end position="282"/>
    </location>
</feature>
<dbReference type="PANTHER" id="PTHR11814">
    <property type="entry name" value="SULFATE TRANSPORTER"/>
    <property type="match status" value="1"/>
</dbReference>
<feature type="transmembrane region" description="Helical" evidence="5">
    <location>
        <begin position="338"/>
        <end position="356"/>
    </location>
</feature>
<feature type="transmembrane region" description="Helical" evidence="5">
    <location>
        <begin position="303"/>
        <end position="326"/>
    </location>
</feature>
<evidence type="ECO:0000313" key="7">
    <source>
        <dbReference type="EMBL" id="UXZ04172.1"/>
    </source>
</evidence>
<feature type="transmembrane region" description="Helical" evidence="5">
    <location>
        <begin position="21"/>
        <end position="40"/>
    </location>
</feature>
<name>A0ABY6F2D8_9GAMM</name>
<reference evidence="7" key="1">
    <citation type="submission" date="2021-12" db="EMBL/GenBank/DDBJ databases">
        <title>taxonomy of Moraxella sp. ZY201224.</title>
        <authorList>
            <person name="Li F."/>
        </authorList>
    </citation>
    <scope>NUCLEOTIDE SEQUENCE</scope>
    <source>
        <strain evidence="7">ZY201224</strain>
    </source>
</reference>
<dbReference type="InterPro" id="IPR011547">
    <property type="entry name" value="SLC26A/SulP_dom"/>
</dbReference>
<organism evidence="7 8">
    <name type="scientific">Moraxella nasicaprae</name>
    <dbReference type="NCBI Taxonomy" id="2904122"/>
    <lineage>
        <taxon>Bacteria</taxon>
        <taxon>Pseudomonadati</taxon>
        <taxon>Pseudomonadota</taxon>
        <taxon>Gammaproteobacteria</taxon>
        <taxon>Moraxellales</taxon>
        <taxon>Moraxellaceae</taxon>
        <taxon>Moraxella</taxon>
    </lineage>
</organism>
<keyword evidence="8" id="KW-1185">Reference proteome</keyword>
<feature type="transmembrane region" description="Helical" evidence="5">
    <location>
        <begin position="176"/>
        <end position="194"/>
    </location>
</feature>
<keyword evidence="3 5" id="KW-1133">Transmembrane helix</keyword>
<evidence type="ECO:0000259" key="6">
    <source>
        <dbReference type="PROSITE" id="PS50801"/>
    </source>
</evidence>
<evidence type="ECO:0000256" key="3">
    <source>
        <dbReference type="ARBA" id="ARBA00022989"/>
    </source>
</evidence>
<dbReference type="Gene3D" id="3.30.750.24">
    <property type="entry name" value="STAS domain"/>
    <property type="match status" value="1"/>
</dbReference>
<dbReference type="InterPro" id="IPR036513">
    <property type="entry name" value="STAS_dom_sf"/>
</dbReference>
<feature type="transmembrane region" description="Helical" evidence="5">
    <location>
        <begin position="400"/>
        <end position="428"/>
    </location>
</feature>